<comment type="caution">
    <text evidence="1">The sequence shown here is derived from an EMBL/GenBank/DDBJ whole genome shotgun (WGS) entry which is preliminary data.</text>
</comment>
<reference evidence="1 2" key="1">
    <citation type="journal article" date="2020" name="Nat. Food">
        <title>A phased Vanilla planifolia genome enables genetic improvement of flavour and production.</title>
        <authorList>
            <person name="Hasing T."/>
            <person name="Tang H."/>
            <person name="Brym M."/>
            <person name="Khazi F."/>
            <person name="Huang T."/>
            <person name="Chambers A.H."/>
        </authorList>
    </citation>
    <scope>NUCLEOTIDE SEQUENCE [LARGE SCALE GENOMIC DNA]</scope>
    <source>
        <tissue evidence="1">Leaf</tissue>
    </source>
</reference>
<sequence length="474" mass="53470">MSNGVFTEISPKPQFRLRYDHDKIKDCSRSRSEVGRGGVRTMANLRLAMDAAFWDLNVASPRTLDGVVRLVAGDPAPSCTARASRTSRPQQLALLRHFLPFKIIPSFSPTLFKELGSFCLQSLLLAPAFNNVWFGLVGQFRPWKLISSIKTEVLSVEDFELLTAKDVAKHFFDKSLYAIGLFSQLSLTDDTSLVFNVERHGERKGHQAKAMIFHKISVWFAQNDGEPRTTSSGNEIPLSLLPGICAKAAFSIEKSRDLWQKDESKSIVEKQLKKESARLIPYDKQLKDPHAAISVIFGGICEAWFGRKINKDASSETQVADEVYPALSSFSRRKRLNADLFGSLAFTFQQGRFTNYFNDLTRLDARLDVSSASVVLKDFSRFMSTFFKGQFPEVNPLASTRLNVLVQQQIAGPIVFRVDSRFAFKSLPASHLPCLEDVIFGLSYSLRRLESGKLLAWYSAKRKEGMIELRFFEF</sequence>
<gene>
    <name evidence="1" type="ORF">HPP92_022441</name>
</gene>
<organism evidence="1 2">
    <name type="scientific">Vanilla planifolia</name>
    <name type="common">Vanilla</name>
    <dbReference type="NCBI Taxonomy" id="51239"/>
    <lineage>
        <taxon>Eukaryota</taxon>
        <taxon>Viridiplantae</taxon>
        <taxon>Streptophyta</taxon>
        <taxon>Embryophyta</taxon>
        <taxon>Tracheophyta</taxon>
        <taxon>Spermatophyta</taxon>
        <taxon>Magnoliopsida</taxon>
        <taxon>Liliopsida</taxon>
        <taxon>Asparagales</taxon>
        <taxon>Orchidaceae</taxon>
        <taxon>Vanilloideae</taxon>
        <taxon>Vanilleae</taxon>
        <taxon>Vanilla</taxon>
    </lineage>
</organism>
<dbReference type="GO" id="GO:0009941">
    <property type="term" value="C:chloroplast envelope"/>
    <property type="evidence" value="ECO:0007669"/>
    <property type="project" value="TreeGrafter"/>
</dbReference>
<dbReference type="OrthoDB" id="2012130at2759"/>
<dbReference type="GO" id="GO:0034196">
    <property type="term" value="P:acylglycerol transport"/>
    <property type="evidence" value="ECO:0007669"/>
    <property type="project" value="InterPro"/>
</dbReference>
<dbReference type="InterPro" id="IPR044160">
    <property type="entry name" value="TGD4-like"/>
</dbReference>
<dbReference type="GO" id="GO:1990052">
    <property type="term" value="P:ER to chloroplast lipid transport"/>
    <property type="evidence" value="ECO:0007669"/>
    <property type="project" value="InterPro"/>
</dbReference>
<dbReference type="AlphaFoldDB" id="A0A835UBX9"/>
<dbReference type="PANTHER" id="PTHR34954:SF3">
    <property type="entry name" value="EXPRESSED PROTEIN"/>
    <property type="match status" value="1"/>
</dbReference>
<proteinExistence type="predicted"/>
<protein>
    <submittedName>
        <fullName evidence="1">Uncharacterized protein</fullName>
    </submittedName>
</protein>
<keyword evidence="2" id="KW-1185">Reference proteome</keyword>
<name>A0A835UBX9_VANPL</name>
<dbReference type="GO" id="GO:0070300">
    <property type="term" value="F:phosphatidic acid binding"/>
    <property type="evidence" value="ECO:0007669"/>
    <property type="project" value="InterPro"/>
</dbReference>
<evidence type="ECO:0000313" key="2">
    <source>
        <dbReference type="Proteomes" id="UP000636800"/>
    </source>
</evidence>
<dbReference type="EMBL" id="JADCNL010000012">
    <property type="protein sequence ID" value="KAG0457284.1"/>
    <property type="molecule type" value="Genomic_DNA"/>
</dbReference>
<evidence type="ECO:0000313" key="1">
    <source>
        <dbReference type="EMBL" id="KAG0457284.1"/>
    </source>
</evidence>
<dbReference type="Proteomes" id="UP000636800">
    <property type="component" value="Chromosome 12"/>
</dbReference>
<dbReference type="PANTHER" id="PTHR34954">
    <property type="entry name" value="EXPRESSED PROTEIN"/>
    <property type="match status" value="1"/>
</dbReference>
<accession>A0A835UBX9</accession>